<dbReference type="EMBL" id="BMAQ01000048">
    <property type="protein sequence ID" value="GFR39491.1"/>
    <property type="molecule type" value="Genomic_DNA"/>
</dbReference>
<evidence type="ECO:0000313" key="2">
    <source>
        <dbReference type="EMBL" id="GFR39491.1"/>
    </source>
</evidence>
<feature type="transmembrane region" description="Helical" evidence="1">
    <location>
        <begin position="12"/>
        <end position="31"/>
    </location>
</feature>
<keyword evidence="1" id="KW-1133">Transmembrane helix</keyword>
<proteinExistence type="predicted"/>
<keyword evidence="1" id="KW-0472">Membrane</keyword>
<dbReference type="Proteomes" id="UP000654993">
    <property type="component" value="Unassembled WGS sequence"/>
</dbReference>
<gene>
    <name evidence="2" type="ORF">PRECH8_27870</name>
</gene>
<protein>
    <submittedName>
        <fullName evidence="2">Uncharacterized protein</fullName>
    </submittedName>
</protein>
<feature type="transmembrane region" description="Helical" evidence="1">
    <location>
        <begin position="37"/>
        <end position="59"/>
    </location>
</feature>
<keyword evidence="3" id="KW-1185">Reference proteome</keyword>
<reference evidence="2" key="1">
    <citation type="submission" date="2020-08" db="EMBL/GenBank/DDBJ databases">
        <authorList>
            <person name="Uke A."/>
            <person name="Chhe C."/>
            <person name="Baramee S."/>
            <person name="Kosugi A."/>
        </authorList>
    </citation>
    <scope>NUCLEOTIDE SEQUENCE</scope>
    <source>
        <strain evidence="2">DA-C8</strain>
    </source>
</reference>
<sequence>MDLERLILMIRLLNVCVSVVGSGMLLAAMLMPEVFSVSPAFPAIIAFSWIVTIFFNPAAKELWEKWKSNMRS</sequence>
<accession>A0A916QEV5</accession>
<keyword evidence="1" id="KW-0812">Transmembrane</keyword>
<dbReference type="AlphaFoldDB" id="A0A916QEV5"/>
<reference evidence="2" key="2">
    <citation type="journal article" date="2021" name="Data Brief">
        <title>Draft genome sequence data of the facultative, thermophilic, xylanolytic bacterium Paenibacillus sp. strain DA-C8.</title>
        <authorList>
            <person name="Chhe C."/>
            <person name="Uke A."/>
            <person name="Baramee S."/>
            <person name="Ungkulpasvich U."/>
            <person name="Tachaapaikoon C."/>
            <person name="Pason P."/>
            <person name="Waeonukul R."/>
            <person name="Ratanakhanokchai K."/>
            <person name="Kosugi A."/>
        </authorList>
    </citation>
    <scope>NUCLEOTIDE SEQUENCE</scope>
    <source>
        <strain evidence="2">DA-C8</strain>
    </source>
</reference>
<evidence type="ECO:0000256" key="1">
    <source>
        <dbReference type="SAM" id="Phobius"/>
    </source>
</evidence>
<comment type="caution">
    <text evidence="2">The sequence shown here is derived from an EMBL/GenBank/DDBJ whole genome shotgun (WGS) entry which is preliminary data.</text>
</comment>
<name>A0A916QEV5_9BACL</name>
<organism evidence="2 3">
    <name type="scientific">Insulibacter thermoxylanivorax</name>
    <dbReference type="NCBI Taxonomy" id="2749268"/>
    <lineage>
        <taxon>Bacteria</taxon>
        <taxon>Bacillati</taxon>
        <taxon>Bacillota</taxon>
        <taxon>Bacilli</taxon>
        <taxon>Bacillales</taxon>
        <taxon>Paenibacillaceae</taxon>
        <taxon>Insulibacter</taxon>
    </lineage>
</organism>
<dbReference type="RefSeq" id="WP_200967680.1">
    <property type="nucleotide sequence ID" value="NZ_BMAQ01000048.1"/>
</dbReference>
<evidence type="ECO:0000313" key="3">
    <source>
        <dbReference type="Proteomes" id="UP000654993"/>
    </source>
</evidence>